<dbReference type="AlphaFoldDB" id="A0A5J5DJV8"/>
<organism evidence="1 2">
    <name type="scientific">Etheostoma spectabile</name>
    <name type="common">orangethroat darter</name>
    <dbReference type="NCBI Taxonomy" id="54343"/>
    <lineage>
        <taxon>Eukaryota</taxon>
        <taxon>Metazoa</taxon>
        <taxon>Chordata</taxon>
        <taxon>Craniata</taxon>
        <taxon>Vertebrata</taxon>
        <taxon>Euteleostomi</taxon>
        <taxon>Actinopterygii</taxon>
        <taxon>Neopterygii</taxon>
        <taxon>Teleostei</taxon>
        <taxon>Neoteleostei</taxon>
        <taxon>Acanthomorphata</taxon>
        <taxon>Eupercaria</taxon>
        <taxon>Perciformes</taxon>
        <taxon>Percoidei</taxon>
        <taxon>Percidae</taxon>
        <taxon>Etheostomatinae</taxon>
        <taxon>Etheostoma</taxon>
    </lineage>
</organism>
<evidence type="ECO:0000313" key="1">
    <source>
        <dbReference type="EMBL" id="KAA8593696.1"/>
    </source>
</evidence>
<name>A0A5J5DJV8_9PERO</name>
<protein>
    <submittedName>
        <fullName evidence="1">Uncharacterized protein</fullName>
    </submittedName>
</protein>
<proteinExistence type="predicted"/>
<accession>A0A5J5DJV8</accession>
<dbReference type="InterPro" id="IPR012337">
    <property type="entry name" value="RNaseH-like_sf"/>
</dbReference>
<dbReference type="SUPFAM" id="SSF53098">
    <property type="entry name" value="Ribonuclease H-like"/>
    <property type="match status" value="1"/>
</dbReference>
<dbReference type="EMBL" id="VOFY01000003">
    <property type="protein sequence ID" value="KAA8593696.1"/>
    <property type="molecule type" value="Genomic_DNA"/>
</dbReference>
<evidence type="ECO:0000313" key="2">
    <source>
        <dbReference type="Proteomes" id="UP000327493"/>
    </source>
</evidence>
<keyword evidence="2" id="KW-1185">Reference proteome</keyword>
<reference evidence="1 2" key="1">
    <citation type="submission" date="2019-08" db="EMBL/GenBank/DDBJ databases">
        <title>A chromosome-level genome assembly, high-density linkage maps, and genome scans reveal the genomic architecture of hybrid incompatibilities underlying speciation via character displacement in darters (Percidae: Etheostominae).</title>
        <authorList>
            <person name="Moran R.L."/>
            <person name="Catchen J.M."/>
            <person name="Fuller R.C."/>
        </authorList>
    </citation>
    <scope>NUCLEOTIDE SEQUENCE [LARGE SCALE GENOMIC DNA]</scope>
    <source>
        <strain evidence="1">EspeVRDwgs_2016</strain>
        <tissue evidence="1">Muscle</tissue>
    </source>
</reference>
<gene>
    <name evidence="1" type="ORF">FQN60_004530</name>
</gene>
<comment type="caution">
    <text evidence="1">The sequence shown here is derived from an EMBL/GenBank/DDBJ whole genome shotgun (WGS) entry which is preliminary data.</text>
</comment>
<dbReference type="Proteomes" id="UP000327493">
    <property type="component" value="Chromosome 3"/>
</dbReference>
<sequence length="57" mass="6392">MEPYISLTTRYIDADFHHTGQNLANGLREALAAWRSNEEKLICFTSDNASNIKLHGG</sequence>